<feature type="transmembrane region" description="Helical" evidence="1">
    <location>
        <begin position="53"/>
        <end position="77"/>
    </location>
</feature>
<name>A0A072NSS6_SCHAZ</name>
<dbReference type="PANTHER" id="PTHR37309">
    <property type="entry name" value="SLR0284 PROTEIN"/>
    <property type="match status" value="1"/>
</dbReference>
<sequence>MRWLAQILVNSLVLIVVAGYFDSFYIEGVGAAVLTSLIISVLNAIVKPILILLTLPVTVLTFGFFLFVINAITLMMADSIMGSAFEIDGFGAAVIAAIFISILNLLIQKVVIEPLSRKDDR</sequence>
<gene>
    <name evidence="2" type="ORF">M670_00303</name>
</gene>
<feature type="transmembrane region" description="Helical" evidence="1">
    <location>
        <begin position="28"/>
        <end position="46"/>
    </location>
</feature>
<dbReference type="InterPro" id="IPR007165">
    <property type="entry name" value="Phage_holin_4_2"/>
</dbReference>
<accession>A0A072NSS6</accession>
<dbReference type="OrthoDB" id="7205479at2"/>
<dbReference type="EMBL" id="JJRY01000001">
    <property type="protein sequence ID" value="KEF40277.1"/>
    <property type="molecule type" value="Genomic_DNA"/>
</dbReference>
<protein>
    <submittedName>
        <fullName evidence="2">Putative membrane protein</fullName>
    </submittedName>
</protein>
<dbReference type="AlphaFoldDB" id="A0A072NSS6"/>
<dbReference type="PANTHER" id="PTHR37309:SF1">
    <property type="entry name" value="SLR0284 PROTEIN"/>
    <property type="match status" value="1"/>
</dbReference>
<dbReference type="RefSeq" id="WP_035192655.1">
    <property type="nucleotide sequence ID" value="NZ_JJRY01000001.1"/>
</dbReference>
<evidence type="ECO:0000313" key="2">
    <source>
        <dbReference type="EMBL" id="KEF40277.1"/>
    </source>
</evidence>
<dbReference type="Pfam" id="PF04020">
    <property type="entry name" value="Phage_holin_4_2"/>
    <property type="match status" value="1"/>
</dbReference>
<evidence type="ECO:0000313" key="3">
    <source>
        <dbReference type="Proteomes" id="UP000027936"/>
    </source>
</evidence>
<keyword evidence="1" id="KW-0812">Transmembrane</keyword>
<keyword evidence="1" id="KW-1133">Transmembrane helix</keyword>
<reference evidence="2 3" key="1">
    <citation type="submission" date="2014-04" db="EMBL/GenBank/DDBJ databases">
        <title>Draft genome sequence of Bacillus azotoformans MEV2011, a (co-) denitrifying strain unable to grow in the presence of oxygen.</title>
        <authorList>
            <person name="Nielsen M."/>
            <person name="Schreiber L."/>
            <person name="Finster K."/>
            <person name="Schramm A."/>
        </authorList>
    </citation>
    <scope>NUCLEOTIDE SEQUENCE [LARGE SCALE GENOMIC DNA]</scope>
    <source>
        <strain evidence="2 3">MEV2011</strain>
    </source>
</reference>
<proteinExistence type="predicted"/>
<evidence type="ECO:0000256" key="1">
    <source>
        <dbReference type="SAM" id="Phobius"/>
    </source>
</evidence>
<dbReference type="Proteomes" id="UP000027936">
    <property type="component" value="Unassembled WGS sequence"/>
</dbReference>
<organism evidence="2 3">
    <name type="scientific">Schinkia azotoformans MEV2011</name>
    <dbReference type="NCBI Taxonomy" id="1348973"/>
    <lineage>
        <taxon>Bacteria</taxon>
        <taxon>Bacillati</taxon>
        <taxon>Bacillota</taxon>
        <taxon>Bacilli</taxon>
        <taxon>Bacillales</taxon>
        <taxon>Bacillaceae</taxon>
        <taxon>Calidifontibacillus/Schinkia group</taxon>
        <taxon>Schinkia</taxon>
    </lineage>
</organism>
<comment type="caution">
    <text evidence="2">The sequence shown here is derived from an EMBL/GenBank/DDBJ whole genome shotgun (WGS) entry which is preliminary data.</text>
</comment>
<feature type="transmembrane region" description="Helical" evidence="1">
    <location>
        <begin position="89"/>
        <end position="107"/>
    </location>
</feature>
<keyword evidence="1" id="KW-0472">Membrane</keyword>
<dbReference type="PATRIC" id="fig|1348973.3.peg.289"/>